<protein>
    <recommendedName>
        <fullName evidence="1">N-acetyltransferase domain-containing protein</fullName>
    </recommendedName>
</protein>
<gene>
    <name evidence="2" type="ORF">ROA7745_01458</name>
</gene>
<dbReference type="PANTHER" id="PTHR43792:SF1">
    <property type="entry name" value="N-ACETYLTRANSFERASE DOMAIN-CONTAINING PROTEIN"/>
    <property type="match status" value="1"/>
</dbReference>
<dbReference type="RefSeq" id="WP_176237647.1">
    <property type="nucleotide sequence ID" value="NZ_FWXB01000004.1"/>
</dbReference>
<dbReference type="InterPro" id="IPR000182">
    <property type="entry name" value="GNAT_dom"/>
</dbReference>
<dbReference type="InterPro" id="IPR016181">
    <property type="entry name" value="Acyl_CoA_acyltransferase"/>
</dbReference>
<keyword evidence="3" id="KW-1185">Reference proteome</keyword>
<dbReference type="Gene3D" id="3.40.630.30">
    <property type="match status" value="1"/>
</dbReference>
<dbReference type="PANTHER" id="PTHR43792">
    <property type="entry name" value="GNAT FAMILY, PUTATIVE (AFU_ORTHOLOGUE AFUA_3G00765)-RELATED-RELATED"/>
    <property type="match status" value="1"/>
</dbReference>
<evidence type="ECO:0000313" key="2">
    <source>
        <dbReference type="EMBL" id="SMC11643.1"/>
    </source>
</evidence>
<name>A0A1X7BPW4_9RHOB</name>
<dbReference type="Proteomes" id="UP000193224">
    <property type="component" value="Unassembled WGS sequence"/>
</dbReference>
<proteinExistence type="predicted"/>
<organism evidence="2 3">
    <name type="scientific">Roseovarius aestuarii</name>
    <dbReference type="NCBI Taxonomy" id="475083"/>
    <lineage>
        <taxon>Bacteria</taxon>
        <taxon>Pseudomonadati</taxon>
        <taxon>Pseudomonadota</taxon>
        <taxon>Alphaproteobacteria</taxon>
        <taxon>Rhodobacterales</taxon>
        <taxon>Roseobacteraceae</taxon>
        <taxon>Roseovarius</taxon>
    </lineage>
</organism>
<feature type="domain" description="N-acetyltransferase" evidence="1">
    <location>
        <begin position="12"/>
        <end position="164"/>
    </location>
</feature>
<evidence type="ECO:0000313" key="3">
    <source>
        <dbReference type="Proteomes" id="UP000193224"/>
    </source>
</evidence>
<dbReference type="InterPro" id="IPR051531">
    <property type="entry name" value="N-acetyltransferase"/>
</dbReference>
<evidence type="ECO:0000259" key="1">
    <source>
        <dbReference type="PROSITE" id="PS51186"/>
    </source>
</evidence>
<accession>A0A1X7BPW4</accession>
<sequence>MAREEILRTERLVLRPVEAGDADDMSTMVGDFEVVRHTGTWPWPADPAFTKKRCSVGFGDNGGWLVAHAGSDLVGTVGIGPDSDFGYMLPRDHWGRGFATEMGRVVINHAFATGRWNGLKACVFDDNPASARVLQKLGFAEGAACTGFCTSRDGDFPIRTFTLDALQA</sequence>
<reference evidence="2 3" key="1">
    <citation type="submission" date="2017-03" db="EMBL/GenBank/DDBJ databases">
        <authorList>
            <person name="Afonso C.L."/>
            <person name="Miller P.J."/>
            <person name="Scott M.A."/>
            <person name="Spackman E."/>
            <person name="Goraichik I."/>
            <person name="Dimitrov K.M."/>
            <person name="Suarez D.L."/>
            <person name="Swayne D.E."/>
        </authorList>
    </citation>
    <scope>NUCLEOTIDE SEQUENCE [LARGE SCALE GENOMIC DNA]</scope>
    <source>
        <strain evidence="2 3">CECT 7745</strain>
    </source>
</reference>
<dbReference type="PROSITE" id="PS51186">
    <property type="entry name" value="GNAT"/>
    <property type="match status" value="1"/>
</dbReference>
<dbReference type="GO" id="GO:0016747">
    <property type="term" value="F:acyltransferase activity, transferring groups other than amino-acyl groups"/>
    <property type="evidence" value="ECO:0007669"/>
    <property type="project" value="InterPro"/>
</dbReference>
<dbReference type="EMBL" id="FWXB01000004">
    <property type="protein sequence ID" value="SMC11643.1"/>
    <property type="molecule type" value="Genomic_DNA"/>
</dbReference>
<dbReference type="AlphaFoldDB" id="A0A1X7BPW4"/>
<dbReference type="SUPFAM" id="SSF55729">
    <property type="entry name" value="Acyl-CoA N-acyltransferases (Nat)"/>
    <property type="match status" value="1"/>
</dbReference>
<dbReference type="Pfam" id="PF13302">
    <property type="entry name" value="Acetyltransf_3"/>
    <property type="match status" value="1"/>
</dbReference>